<dbReference type="GO" id="GO:0006508">
    <property type="term" value="P:proteolysis"/>
    <property type="evidence" value="ECO:0007669"/>
    <property type="project" value="InterPro"/>
</dbReference>
<dbReference type="PROSITE" id="PS50293">
    <property type="entry name" value="TPR_REGION"/>
    <property type="match status" value="1"/>
</dbReference>
<keyword evidence="6" id="KW-1185">Reference proteome</keyword>
<dbReference type="SMART" id="SM00245">
    <property type="entry name" value="TSPc"/>
    <property type="match status" value="1"/>
</dbReference>
<dbReference type="InterPro" id="IPR005151">
    <property type="entry name" value="Tail-specific_protease"/>
</dbReference>
<dbReference type="PROSITE" id="PS51257">
    <property type="entry name" value="PROKAR_LIPOPROTEIN"/>
    <property type="match status" value="1"/>
</dbReference>
<dbReference type="SUPFAM" id="SSF52096">
    <property type="entry name" value="ClpP/crotonase"/>
    <property type="match status" value="1"/>
</dbReference>
<organism evidence="5 6">
    <name type="scientific">Paenibacillus oralis</name>
    <dbReference type="NCBI Taxonomy" id="2490856"/>
    <lineage>
        <taxon>Bacteria</taxon>
        <taxon>Bacillati</taxon>
        <taxon>Bacillota</taxon>
        <taxon>Bacilli</taxon>
        <taxon>Bacillales</taxon>
        <taxon>Paenibacillaceae</taxon>
        <taxon>Paenibacillus</taxon>
    </lineage>
</organism>
<dbReference type="AlphaFoldDB" id="A0A3P3U0K8"/>
<evidence type="ECO:0000256" key="3">
    <source>
        <dbReference type="PROSITE-ProRule" id="PRU00339"/>
    </source>
</evidence>
<sequence>MRNRIRVFVVAAVLAGGGMLGGCLGQDKPTVPSVLEMQIYNSNEAGYEKIEEGAYEEALPFLNKAIEYVYELDPSLKDLKQEVKRSELIDSPFSNISWAYYELGDYAKGLDYIEKSLLILPNTDEEYVNQGNLLSGLHRNEEALASYKQAIALNSQSANAYYGLGLVSYEEGDYEEALAQFKKYLDLVPSDTDAAEMVIDSLLALERDEKAVKFADSFFKKYEDSYDGYMIKGYMLEATAEHDEIEQFYKQAGEKFPDLPEAQLKLGELYYGNGDYDSAADHFNRLLNKFPDEPEVYTWLIWTASAQGDLDQAETVYAKSPDMPEIHNAMGNAYLDQGLYIESVPYFERAIKLAPAAETGYIYKLKALDWGKRYYQCVEFGQKLDDLAFADPDIPWYIGQCQLELENDEEAIPYFEQAVSLNPEDYESLSQIAYAYLLLGDDAKAKEYSDRALKIYDEDSTALYVQSSLEENREPLGERIRQFFLDNYLYRNNGDQLERALEKLKQPGLSIEQIGRVINNAKLADDRFTFAIYGDAYDQMTAAQDETITYKEKENQYYFAFDSFTGTTDDQFIRLLDRIPNPGDKTLVIDLRGNGGGLSYSANAMLDVLLPDLVTSTIIYQDGYTSSYYSDASHTEFKKIYIFVDENTASAAELLTLGLKTYLNNVTVVGRDTFGKGVGQVVFEDKRNRIMVYVVNHYWNVKQNNIMNAHIKPDIYVKGNKLDDFMRAVK</sequence>
<dbReference type="GO" id="GO:0008236">
    <property type="term" value="F:serine-type peptidase activity"/>
    <property type="evidence" value="ECO:0007669"/>
    <property type="project" value="InterPro"/>
</dbReference>
<dbReference type="Pfam" id="PF07719">
    <property type="entry name" value="TPR_2"/>
    <property type="match status" value="1"/>
</dbReference>
<dbReference type="PANTHER" id="PTHR44943">
    <property type="entry name" value="CELLULOSE SYNTHASE OPERON PROTEIN C"/>
    <property type="match status" value="1"/>
</dbReference>
<feature type="repeat" description="TPR" evidence="3">
    <location>
        <begin position="124"/>
        <end position="157"/>
    </location>
</feature>
<dbReference type="RefSeq" id="WP_128631010.1">
    <property type="nucleotide sequence ID" value="NZ_RRCN01000001.1"/>
</dbReference>
<dbReference type="Gene3D" id="1.25.40.10">
    <property type="entry name" value="Tetratricopeptide repeat domain"/>
    <property type="match status" value="3"/>
</dbReference>
<feature type="repeat" description="TPR" evidence="3">
    <location>
        <begin position="324"/>
        <end position="357"/>
    </location>
</feature>
<dbReference type="EMBL" id="RRCN01000001">
    <property type="protein sequence ID" value="RRJ63159.1"/>
    <property type="molecule type" value="Genomic_DNA"/>
</dbReference>
<feature type="repeat" description="TPR" evidence="3">
    <location>
        <begin position="90"/>
        <end position="123"/>
    </location>
</feature>
<gene>
    <name evidence="5" type="ORF">EHV15_09665</name>
</gene>
<dbReference type="SUPFAM" id="SSF48452">
    <property type="entry name" value="TPR-like"/>
    <property type="match status" value="2"/>
</dbReference>
<dbReference type="InterPro" id="IPR011990">
    <property type="entry name" value="TPR-like_helical_dom_sf"/>
</dbReference>
<dbReference type="Gene3D" id="3.90.226.10">
    <property type="entry name" value="2-enoyl-CoA Hydratase, Chain A, domain 1"/>
    <property type="match status" value="1"/>
</dbReference>
<evidence type="ECO:0000259" key="4">
    <source>
        <dbReference type="SMART" id="SM00245"/>
    </source>
</evidence>
<feature type="domain" description="Tail specific protease" evidence="4">
    <location>
        <begin position="525"/>
        <end position="718"/>
    </location>
</feature>
<dbReference type="InterPro" id="IPR019734">
    <property type="entry name" value="TPR_rpt"/>
</dbReference>
<evidence type="ECO:0000313" key="5">
    <source>
        <dbReference type="EMBL" id="RRJ63159.1"/>
    </source>
</evidence>
<evidence type="ECO:0000313" key="6">
    <source>
        <dbReference type="Proteomes" id="UP000267017"/>
    </source>
</evidence>
<evidence type="ECO:0000256" key="1">
    <source>
        <dbReference type="ARBA" id="ARBA00022737"/>
    </source>
</evidence>
<keyword evidence="1" id="KW-0677">Repeat</keyword>
<feature type="repeat" description="TPR" evidence="3">
    <location>
        <begin position="158"/>
        <end position="191"/>
    </location>
</feature>
<dbReference type="InterPro" id="IPR051685">
    <property type="entry name" value="Ycf3/AcsC/BcsC/TPR_MFPF"/>
</dbReference>
<dbReference type="InterPro" id="IPR013105">
    <property type="entry name" value="TPR_2"/>
</dbReference>
<dbReference type="Proteomes" id="UP000267017">
    <property type="component" value="Unassembled WGS sequence"/>
</dbReference>
<reference evidence="5 6" key="1">
    <citation type="submission" date="2018-11" db="EMBL/GenBank/DDBJ databases">
        <title>Genome sequencing of Paenibacillus sp. KCOM 3021 (= ChDC PVNT-B20).</title>
        <authorList>
            <person name="Kook J.-K."/>
            <person name="Park S.-N."/>
            <person name="Lim Y.K."/>
        </authorList>
    </citation>
    <scope>NUCLEOTIDE SEQUENCE [LARGE SCALE GENOMIC DNA]</scope>
    <source>
        <strain evidence="5 6">KCOM 3021</strain>
    </source>
</reference>
<name>A0A3P3U0K8_9BACL</name>
<accession>A0A3P3U0K8</accession>
<dbReference type="OrthoDB" id="9769030at2"/>
<dbReference type="SMART" id="SM00028">
    <property type="entry name" value="TPR"/>
    <property type="match status" value="8"/>
</dbReference>
<protein>
    <submittedName>
        <fullName evidence="5">Tetratricopeptide repeat protein</fullName>
    </submittedName>
</protein>
<dbReference type="InterPro" id="IPR029045">
    <property type="entry name" value="ClpP/crotonase-like_dom_sf"/>
</dbReference>
<feature type="repeat" description="TPR" evidence="3">
    <location>
        <begin position="392"/>
        <end position="425"/>
    </location>
</feature>
<proteinExistence type="predicted"/>
<dbReference type="PROSITE" id="PS50005">
    <property type="entry name" value="TPR"/>
    <property type="match status" value="6"/>
</dbReference>
<dbReference type="PANTHER" id="PTHR44943:SF4">
    <property type="entry name" value="TPR REPEAT-CONTAINING PROTEIN MJ0798"/>
    <property type="match status" value="1"/>
</dbReference>
<evidence type="ECO:0000256" key="2">
    <source>
        <dbReference type="ARBA" id="ARBA00022803"/>
    </source>
</evidence>
<keyword evidence="2 3" id="KW-0802">TPR repeat</keyword>
<comment type="caution">
    <text evidence="5">The sequence shown here is derived from an EMBL/GenBank/DDBJ whole genome shotgun (WGS) entry which is preliminary data.</text>
</comment>
<dbReference type="Pfam" id="PF03572">
    <property type="entry name" value="Peptidase_S41"/>
    <property type="match status" value="1"/>
</dbReference>
<dbReference type="Pfam" id="PF13432">
    <property type="entry name" value="TPR_16"/>
    <property type="match status" value="1"/>
</dbReference>
<feature type="repeat" description="TPR" evidence="3">
    <location>
        <begin position="260"/>
        <end position="293"/>
    </location>
</feature>
<dbReference type="Pfam" id="PF14559">
    <property type="entry name" value="TPR_19"/>
    <property type="match status" value="1"/>
</dbReference>
<dbReference type="Pfam" id="PF13181">
    <property type="entry name" value="TPR_8"/>
    <property type="match status" value="2"/>
</dbReference>